<proteinExistence type="predicted"/>
<organism evidence="3 4">
    <name type="scientific">Rothia terrae</name>
    <dbReference type="NCBI Taxonomy" id="396015"/>
    <lineage>
        <taxon>Bacteria</taxon>
        <taxon>Bacillati</taxon>
        <taxon>Actinomycetota</taxon>
        <taxon>Actinomycetes</taxon>
        <taxon>Micrococcales</taxon>
        <taxon>Micrococcaceae</taxon>
        <taxon>Rothia</taxon>
    </lineage>
</organism>
<feature type="compositionally biased region" description="Polar residues" evidence="1">
    <location>
        <begin position="226"/>
        <end position="238"/>
    </location>
</feature>
<dbReference type="RefSeq" id="WP_168615552.1">
    <property type="nucleotide sequence ID" value="NZ_BAAAOX010000006.1"/>
</dbReference>
<feature type="compositionally biased region" description="Basic and acidic residues" evidence="1">
    <location>
        <begin position="163"/>
        <end position="172"/>
    </location>
</feature>
<evidence type="ECO:0008006" key="5">
    <source>
        <dbReference type="Google" id="ProtNLM"/>
    </source>
</evidence>
<keyword evidence="2" id="KW-0472">Membrane</keyword>
<sequence length="238" mass="26040">MSAEPRFNEQQASTPAGAHLSVVREKAASQAAHKSQRAGTAKQARPARRRERAPLAVLPSIGPRGRRHYVFFVVLGILMALAMILVLNIKITQRQYELVELRAQETALRQENEQLSQEIEFYQAPQSLAVRASQLGMVAAHQQATLDIRGNTISGTPAPVVKSENDSDKPDYNKNMIDPPALSDTDAYATATQRAQEQAQKEEKEKAEKEKKEKEAKASASATATPNSSAKPTPSSNQ</sequence>
<feature type="transmembrane region" description="Helical" evidence="2">
    <location>
        <begin position="69"/>
        <end position="89"/>
    </location>
</feature>
<dbReference type="Proteomes" id="UP000516404">
    <property type="component" value="Chromosome"/>
</dbReference>
<reference evidence="3 4" key="1">
    <citation type="submission" date="2020-09" db="EMBL/GenBank/DDBJ databases">
        <title>Investigation of environmental microbes.</title>
        <authorList>
            <person name="Ou Y."/>
            <person name="Kang Q."/>
        </authorList>
    </citation>
    <scope>NUCLEOTIDE SEQUENCE [LARGE SCALE GENOMIC DNA]</scope>
    <source>
        <strain evidence="3 4">KJZ-14</strain>
    </source>
</reference>
<gene>
    <name evidence="3" type="ORF">IDM49_07570</name>
</gene>
<feature type="region of interest" description="Disordered" evidence="1">
    <location>
        <begin position="150"/>
        <end position="238"/>
    </location>
</feature>
<dbReference type="GeneID" id="96624095"/>
<keyword evidence="2" id="KW-1133">Transmembrane helix</keyword>
<feature type="compositionally biased region" description="Basic and acidic residues" evidence="1">
    <location>
        <begin position="199"/>
        <end position="217"/>
    </location>
</feature>
<feature type="region of interest" description="Disordered" evidence="1">
    <location>
        <begin position="1"/>
        <end position="51"/>
    </location>
</feature>
<name>A0A7H2BBR5_9MICC</name>
<keyword evidence="4" id="KW-1185">Reference proteome</keyword>
<dbReference type="KEGG" id="rter:IDM49_07570"/>
<evidence type="ECO:0000256" key="1">
    <source>
        <dbReference type="SAM" id="MobiDB-lite"/>
    </source>
</evidence>
<evidence type="ECO:0000313" key="3">
    <source>
        <dbReference type="EMBL" id="QNV37111.1"/>
    </source>
</evidence>
<dbReference type="EMBL" id="CP061539">
    <property type="protein sequence ID" value="QNV37111.1"/>
    <property type="molecule type" value="Genomic_DNA"/>
</dbReference>
<evidence type="ECO:0000313" key="4">
    <source>
        <dbReference type="Proteomes" id="UP000516404"/>
    </source>
</evidence>
<evidence type="ECO:0000256" key="2">
    <source>
        <dbReference type="SAM" id="Phobius"/>
    </source>
</evidence>
<feature type="compositionally biased region" description="Low complexity" evidence="1">
    <location>
        <begin position="189"/>
        <end position="198"/>
    </location>
</feature>
<protein>
    <recommendedName>
        <fullName evidence="5">Cell division protein FtsL</fullName>
    </recommendedName>
</protein>
<keyword evidence="2" id="KW-0812">Transmembrane</keyword>
<dbReference type="AlphaFoldDB" id="A0A7H2BBR5"/>
<accession>A0A7H2BBR5</accession>